<dbReference type="PANTHER" id="PTHR42988:SF2">
    <property type="entry name" value="CYCLIC NUCLEOTIDE PHOSPHODIESTERASE CBUA0032-RELATED"/>
    <property type="match status" value="1"/>
</dbReference>
<evidence type="ECO:0000256" key="4">
    <source>
        <dbReference type="ARBA" id="ARBA00025742"/>
    </source>
</evidence>
<evidence type="ECO:0000259" key="5">
    <source>
        <dbReference type="Pfam" id="PF00149"/>
    </source>
</evidence>
<dbReference type="EMBL" id="CAADFU010000083">
    <property type="protein sequence ID" value="VFK46904.1"/>
    <property type="molecule type" value="Genomic_DNA"/>
</dbReference>
<gene>
    <name evidence="7" type="ORF">BECKSD772E_GA0070983_10833</name>
    <name evidence="6" type="ORF">BECKSD772F_GA0070984_10843</name>
</gene>
<feature type="domain" description="Calcineurin-like phosphoesterase" evidence="5">
    <location>
        <begin position="23"/>
        <end position="232"/>
    </location>
</feature>
<dbReference type="PANTHER" id="PTHR42988">
    <property type="entry name" value="PHOSPHOHYDROLASE"/>
    <property type="match status" value="1"/>
</dbReference>
<reference evidence="6" key="1">
    <citation type="submission" date="2019-02" db="EMBL/GenBank/DDBJ databases">
        <authorList>
            <person name="Gruber-Vodicka R. H."/>
            <person name="Seah K. B. B."/>
        </authorList>
    </citation>
    <scope>NUCLEOTIDE SEQUENCE</scope>
    <source>
        <strain evidence="7">BECK_S1320</strain>
        <strain evidence="6">BECK_S1321</strain>
    </source>
</reference>
<name>A0A450YHS7_9GAMM</name>
<dbReference type="Gene3D" id="3.60.21.10">
    <property type="match status" value="1"/>
</dbReference>
<sequence>MTLSPSTDQGTGGARSGGGSALRWLHLSDFHTGKDDYGQLRLFDSILKHMDRRMEGEGPPDFVFITGDIAQSAGSGQYKQFAEEFLTELEDKVDEGRILLVPGNHDVDRNQQKFITREAIRQRSPEFFDPTPSGLAEREHILSRFSAYREHAQLLDKYDWLASPEGCLLRTLDVNGLSVGILGLNTAWLSEGKADQGELTPGKPLLEAGLAAIAEAKVKIVLGHHPLDWLHSNDRKPIEALFGQYQVLYLQATCIKTTPVLA</sequence>
<dbReference type="InterPro" id="IPR029052">
    <property type="entry name" value="Metallo-depent_PP-like"/>
</dbReference>
<evidence type="ECO:0000256" key="3">
    <source>
        <dbReference type="ARBA" id="ARBA00023004"/>
    </source>
</evidence>
<dbReference type="Pfam" id="PF00149">
    <property type="entry name" value="Metallophos"/>
    <property type="match status" value="1"/>
</dbReference>
<keyword evidence="3" id="KW-0408">Iron</keyword>
<evidence type="ECO:0000256" key="2">
    <source>
        <dbReference type="ARBA" id="ARBA00022801"/>
    </source>
</evidence>
<dbReference type="SUPFAM" id="SSF56300">
    <property type="entry name" value="Metallo-dependent phosphatases"/>
    <property type="match status" value="1"/>
</dbReference>
<proteinExistence type="inferred from homology"/>
<evidence type="ECO:0000313" key="6">
    <source>
        <dbReference type="EMBL" id="VFK41118.1"/>
    </source>
</evidence>
<dbReference type="AlphaFoldDB" id="A0A450YHS7"/>
<dbReference type="GO" id="GO:0046872">
    <property type="term" value="F:metal ion binding"/>
    <property type="evidence" value="ECO:0007669"/>
    <property type="project" value="UniProtKB-KW"/>
</dbReference>
<dbReference type="InterPro" id="IPR050884">
    <property type="entry name" value="CNP_phosphodiesterase-III"/>
</dbReference>
<protein>
    <submittedName>
        <fullName evidence="6">Calcineurin-like phosphoesterase</fullName>
    </submittedName>
</protein>
<dbReference type="InterPro" id="IPR004843">
    <property type="entry name" value="Calcineurin-like_PHP"/>
</dbReference>
<organism evidence="6">
    <name type="scientific">Candidatus Kentrum sp. SD</name>
    <dbReference type="NCBI Taxonomy" id="2126332"/>
    <lineage>
        <taxon>Bacteria</taxon>
        <taxon>Pseudomonadati</taxon>
        <taxon>Pseudomonadota</taxon>
        <taxon>Gammaproteobacteria</taxon>
        <taxon>Candidatus Kentrum</taxon>
    </lineage>
</organism>
<dbReference type="EMBL" id="CAADFR010000084">
    <property type="protein sequence ID" value="VFK41118.1"/>
    <property type="molecule type" value="Genomic_DNA"/>
</dbReference>
<accession>A0A450YHS7</accession>
<evidence type="ECO:0000256" key="1">
    <source>
        <dbReference type="ARBA" id="ARBA00022723"/>
    </source>
</evidence>
<keyword evidence="1" id="KW-0479">Metal-binding</keyword>
<dbReference type="GO" id="GO:0016787">
    <property type="term" value="F:hydrolase activity"/>
    <property type="evidence" value="ECO:0007669"/>
    <property type="project" value="UniProtKB-KW"/>
</dbReference>
<keyword evidence="2" id="KW-0378">Hydrolase</keyword>
<evidence type="ECO:0000313" key="7">
    <source>
        <dbReference type="EMBL" id="VFK46904.1"/>
    </source>
</evidence>
<comment type="similarity">
    <text evidence="4">Belongs to the cyclic nucleotide phosphodiesterase class-III family.</text>
</comment>